<dbReference type="Pfam" id="PF01418">
    <property type="entry name" value="HTH_6"/>
    <property type="match status" value="1"/>
</dbReference>
<keyword evidence="6" id="KW-1185">Reference proteome</keyword>
<comment type="caution">
    <text evidence="5">The sequence shown here is derived from an EMBL/GenBank/DDBJ whole genome shotgun (WGS) entry which is preliminary data.</text>
</comment>
<evidence type="ECO:0000313" key="6">
    <source>
        <dbReference type="Proteomes" id="UP000035444"/>
    </source>
</evidence>
<dbReference type="PROSITE" id="PS51071">
    <property type="entry name" value="HTH_RPIR"/>
    <property type="match status" value="1"/>
</dbReference>
<evidence type="ECO:0000259" key="4">
    <source>
        <dbReference type="PROSITE" id="PS51071"/>
    </source>
</evidence>
<dbReference type="EMBL" id="LAQL01000009">
    <property type="protein sequence ID" value="KLN60048.1"/>
    <property type="molecule type" value="Genomic_DNA"/>
</dbReference>
<dbReference type="InterPro" id="IPR035472">
    <property type="entry name" value="RpiR-like_SIS"/>
</dbReference>
<evidence type="ECO:0000256" key="1">
    <source>
        <dbReference type="ARBA" id="ARBA00023015"/>
    </source>
</evidence>
<dbReference type="InterPro" id="IPR000281">
    <property type="entry name" value="HTH_RpiR"/>
</dbReference>
<feature type="domain" description="HTH rpiR-type" evidence="4">
    <location>
        <begin position="1"/>
        <end position="75"/>
    </location>
</feature>
<dbReference type="InterPro" id="IPR009057">
    <property type="entry name" value="Homeodomain-like_sf"/>
</dbReference>
<name>A0A0H2MCG9_9PROT</name>
<gene>
    <name evidence="5" type="ORF">WH96_14550</name>
</gene>
<keyword evidence="3" id="KW-0804">Transcription</keyword>
<dbReference type="InterPro" id="IPR036388">
    <property type="entry name" value="WH-like_DNA-bd_sf"/>
</dbReference>
<dbReference type="GO" id="GO:0003700">
    <property type="term" value="F:DNA-binding transcription factor activity"/>
    <property type="evidence" value="ECO:0007669"/>
    <property type="project" value="InterPro"/>
</dbReference>
<dbReference type="CDD" id="cd05013">
    <property type="entry name" value="SIS_RpiR"/>
    <property type="match status" value="1"/>
</dbReference>
<dbReference type="Gene3D" id="3.40.50.10490">
    <property type="entry name" value="Glucose-6-phosphate isomerase like protein, domain 1"/>
    <property type="match status" value="1"/>
</dbReference>
<dbReference type="Pfam" id="PF01380">
    <property type="entry name" value="SIS"/>
    <property type="match status" value="1"/>
</dbReference>
<dbReference type="AlphaFoldDB" id="A0A0H2MCG9"/>
<dbReference type="Gene3D" id="1.10.10.10">
    <property type="entry name" value="Winged helix-like DNA-binding domain superfamily/Winged helix DNA-binding domain"/>
    <property type="match status" value="1"/>
</dbReference>
<dbReference type="GO" id="GO:0097367">
    <property type="term" value="F:carbohydrate derivative binding"/>
    <property type="evidence" value="ECO:0007669"/>
    <property type="project" value="InterPro"/>
</dbReference>
<dbReference type="PANTHER" id="PTHR30514:SF18">
    <property type="entry name" value="RPIR-FAMILY TRANSCRIPTIONAL REGULATOR"/>
    <property type="match status" value="1"/>
</dbReference>
<proteinExistence type="predicted"/>
<keyword evidence="1" id="KW-0805">Transcription regulation</keyword>
<evidence type="ECO:0000256" key="3">
    <source>
        <dbReference type="ARBA" id="ARBA00023163"/>
    </source>
</evidence>
<dbReference type="SUPFAM" id="SSF46689">
    <property type="entry name" value="Homeodomain-like"/>
    <property type="match status" value="1"/>
</dbReference>
<dbReference type="InterPro" id="IPR047640">
    <property type="entry name" value="RpiR-like"/>
</dbReference>
<sequence>MVERLTKELNTYPRSLRRIAMFIIDNPAEFGMKSIRDCAEATSVSTNTLVRLAQKLGFESYNQLREPFRAALTASASNSNTTQWVNELYDRGGIERVRADTVTSVIGNVTEALRHNEAEDIEQAAEMILSAQSVYLMGTRAPYTLIHYLYYVGRMALPNLIVTPGHANSPVDEILTVEAEDVVLAVSISPFSRETIEACKIAKSRGAKLILMSDSTANSLPLKPDVTLISPITTPRNYKDFVGFDSFVGFFALAEWLMTTLVEKGAPDTKQRIQNFNEYRKETNVFWKS</sequence>
<dbReference type="STRING" id="1489064.WH96_14550"/>
<dbReference type="GO" id="GO:1901135">
    <property type="term" value="P:carbohydrate derivative metabolic process"/>
    <property type="evidence" value="ECO:0007669"/>
    <property type="project" value="InterPro"/>
</dbReference>
<dbReference type="SUPFAM" id="SSF53697">
    <property type="entry name" value="SIS domain"/>
    <property type="match status" value="1"/>
</dbReference>
<dbReference type="InterPro" id="IPR046348">
    <property type="entry name" value="SIS_dom_sf"/>
</dbReference>
<evidence type="ECO:0000313" key="5">
    <source>
        <dbReference type="EMBL" id="KLN60048.1"/>
    </source>
</evidence>
<protein>
    <recommendedName>
        <fullName evidence="4">HTH rpiR-type domain-containing protein</fullName>
    </recommendedName>
</protein>
<dbReference type="PATRIC" id="fig|1489064.4.peg.4255"/>
<organism evidence="5 6">
    <name type="scientific">Kiloniella spongiae</name>
    <dbReference type="NCBI Taxonomy" id="1489064"/>
    <lineage>
        <taxon>Bacteria</taxon>
        <taxon>Pseudomonadati</taxon>
        <taxon>Pseudomonadota</taxon>
        <taxon>Alphaproteobacteria</taxon>
        <taxon>Rhodospirillales</taxon>
        <taxon>Kiloniellaceae</taxon>
        <taxon>Kiloniella</taxon>
    </lineage>
</organism>
<dbReference type="InterPro" id="IPR001347">
    <property type="entry name" value="SIS_dom"/>
</dbReference>
<keyword evidence="2" id="KW-0238">DNA-binding</keyword>
<accession>A0A0H2MCG9</accession>
<evidence type="ECO:0000256" key="2">
    <source>
        <dbReference type="ARBA" id="ARBA00023125"/>
    </source>
</evidence>
<reference evidence="5 6" key="1">
    <citation type="submission" date="2015-03" db="EMBL/GenBank/DDBJ databases">
        <title>Genome Sequence of Kiloniella spongiae MEBiC09566, isolated from a marine sponge.</title>
        <authorList>
            <person name="Shao Z."/>
            <person name="Wang L."/>
            <person name="Li X."/>
        </authorList>
    </citation>
    <scope>NUCLEOTIDE SEQUENCE [LARGE SCALE GENOMIC DNA]</scope>
    <source>
        <strain evidence="5 6">MEBiC09566</strain>
    </source>
</reference>
<dbReference type="PANTHER" id="PTHR30514">
    <property type="entry name" value="GLUCOKINASE"/>
    <property type="match status" value="1"/>
</dbReference>
<dbReference type="Proteomes" id="UP000035444">
    <property type="component" value="Unassembled WGS sequence"/>
</dbReference>
<dbReference type="GO" id="GO:0003677">
    <property type="term" value="F:DNA binding"/>
    <property type="evidence" value="ECO:0007669"/>
    <property type="project" value="UniProtKB-KW"/>
</dbReference>